<keyword evidence="2" id="KW-1185">Reference proteome</keyword>
<dbReference type="Proteomes" id="UP000321922">
    <property type="component" value="Unassembled WGS sequence"/>
</dbReference>
<dbReference type="EMBL" id="BJXJ01000006">
    <property type="protein sequence ID" value="GEM74751.1"/>
    <property type="molecule type" value="Genomic_DNA"/>
</dbReference>
<gene>
    <name evidence="1" type="ORF">VSA01S_08630</name>
</gene>
<evidence type="ECO:0000313" key="1">
    <source>
        <dbReference type="EMBL" id="GEM74751.1"/>
    </source>
</evidence>
<reference evidence="1 2" key="1">
    <citation type="submission" date="2019-07" db="EMBL/GenBank/DDBJ databases">
        <title>Whole genome shotgun sequence of Vibrio sagamiensis NBRC 104589.</title>
        <authorList>
            <person name="Hosoyama A."/>
            <person name="Uohara A."/>
            <person name="Ohji S."/>
            <person name="Ichikawa N."/>
        </authorList>
    </citation>
    <scope>NUCLEOTIDE SEQUENCE [LARGE SCALE GENOMIC DNA]</scope>
    <source>
        <strain evidence="1 2">NBRC 104589</strain>
    </source>
</reference>
<organism evidence="1 2">
    <name type="scientific">Vibrio sagamiensis NBRC 104589</name>
    <dbReference type="NCBI Taxonomy" id="1219064"/>
    <lineage>
        <taxon>Bacteria</taxon>
        <taxon>Pseudomonadati</taxon>
        <taxon>Pseudomonadota</taxon>
        <taxon>Gammaproteobacteria</taxon>
        <taxon>Vibrionales</taxon>
        <taxon>Vibrionaceae</taxon>
        <taxon>Vibrio</taxon>
    </lineage>
</organism>
<evidence type="ECO:0000313" key="2">
    <source>
        <dbReference type="Proteomes" id="UP000321922"/>
    </source>
</evidence>
<dbReference type="AlphaFoldDB" id="A0A511QBS8"/>
<comment type="caution">
    <text evidence="1">The sequence shown here is derived from an EMBL/GenBank/DDBJ whole genome shotgun (WGS) entry which is preliminary data.</text>
</comment>
<accession>A0A511QBS8</accession>
<name>A0A511QBS8_9VIBR</name>
<sequence length="67" mass="7605">MINILINSIARSDITSLLTILQWLKSKITLQFEGMATSNMLITITLFSSNIKKHKKYISILAPKAQR</sequence>
<protein>
    <submittedName>
        <fullName evidence="1">Uncharacterized protein</fullName>
    </submittedName>
</protein>
<proteinExistence type="predicted"/>